<protein>
    <submittedName>
        <fullName evidence="3">Uncharacterized protein LOC113214939</fullName>
    </submittedName>
</protein>
<feature type="transmembrane region" description="Helical" evidence="1">
    <location>
        <begin position="65"/>
        <end position="88"/>
    </location>
</feature>
<keyword evidence="1" id="KW-0812">Transmembrane</keyword>
<reference evidence="3" key="1">
    <citation type="submission" date="2025-08" db="UniProtKB">
        <authorList>
            <consortium name="RefSeq"/>
        </authorList>
    </citation>
    <scope>IDENTIFICATION</scope>
    <source>
        <tissue evidence="3">Whole organism</tissue>
    </source>
</reference>
<dbReference type="RefSeq" id="XP_052122286.1">
    <property type="nucleotide sequence ID" value="XM_052266326.1"/>
</dbReference>
<keyword evidence="1" id="KW-1133">Transmembrane helix</keyword>
<name>A0A9C6TXV2_FRAOC</name>
<keyword evidence="1" id="KW-0472">Membrane</keyword>
<organism evidence="2 3">
    <name type="scientific">Frankliniella occidentalis</name>
    <name type="common">Western flower thrips</name>
    <name type="synonym">Euthrips occidentalis</name>
    <dbReference type="NCBI Taxonomy" id="133901"/>
    <lineage>
        <taxon>Eukaryota</taxon>
        <taxon>Metazoa</taxon>
        <taxon>Ecdysozoa</taxon>
        <taxon>Arthropoda</taxon>
        <taxon>Hexapoda</taxon>
        <taxon>Insecta</taxon>
        <taxon>Pterygota</taxon>
        <taxon>Neoptera</taxon>
        <taxon>Paraneoptera</taxon>
        <taxon>Thysanoptera</taxon>
        <taxon>Terebrantia</taxon>
        <taxon>Thripoidea</taxon>
        <taxon>Thripidae</taxon>
        <taxon>Frankliniella</taxon>
    </lineage>
</organism>
<evidence type="ECO:0000313" key="3">
    <source>
        <dbReference type="RefSeq" id="XP_052122286.1"/>
    </source>
</evidence>
<evidence type="ECO:0000313" key="2">
    <source>
        <dbReference type="Proteomes" id="UP000504606"/>
    </source>
</evidence>
<dbReference type="Gene3D" id="3.80.10.10">
    <property type="entry name" value="Ribonuclease Inhibitor"/>
    <property type="match status" value="1"/>
</dbReference>
<sequence length="533" mass="59847">MLSDQSKPISAISQILKTFKTFKKITNQPGFWTGDDWNRQGRTKGTTKTIKNRPLIHSKGSRDKYWTTLITVMSTHLYVQIYLFFALFRPALHFLPCSKSLRRIWVLGCDHFKPEVLRALPASVLTVDFDGQLYFRGRAGPALRALGTGRALQRPWLVQAESFLRALSTEHQKVPDVKLQPSQQLQLVELHLGEAQASAEQIKDTLRQLPHLRLLRHYQLVSALYHLHAAGWRSGADLPTYKLRNLDADFSHVIRCRMSPEPVLPADALQLAVRLCPSATQLRARFDPQTPHDVLAPAQHLPRLHLLSAVCVSSGQRAHLDFQDVAALLERHGEHLRTLELKVLEEVDVHQVVALCPRLEELVLSGCGNVTPPSCAPWGCSSSRTPSSLAPLRRLRLLFYADGDDFSWDHDVPQCFWRWTLLPAKDRSSHIEGVFLESPRWDADTVRLLRTSALACKERVYPDLEVLSICRAPEFSPDLVSALCGGGARHGAGAELPRPPKLRLVHLSQCEQLDAEAARALRRDLAPAAVIVD</sequence>
<dbReference type="AlphaFoldDB" id="A0A9C6TXV2"/>
<accession>A0A9C6TXV2</accession>
<dbReference type="SUPFAM" id="SSF52047">
    <property type="entry name" value="RNI-like"/>
    <property type="match status" value="1"/>
</dbReference>
<dbReference type="GeneID" id="113214939"/>
<gene>
    <name evidence="3" type="primary">LOC113214939</name>
</gene>
<dbReference type="OrthoDB" id="6617204at2759"/>
<evidence type="ECO:0000256" key="1">
    <source>
        <dbReference type="SAM" id="Phobius"/>
    </source>
</evidence>
<dbReference type="KEGG" id="foc:113214939"/>
<dbReference type="InterPro" id="IPR032675">
    <property type="entry name" value="LRR_dom_sf"/>
</dbReference>
<keyword evidence="2" id="KW-1185">Reference proteome</keyword>
<proteinExistence type="predicted"/>
<dbReference type="Proteomes" id="UP000504606">
    <property type="component" value="Unplaced"/>
</dbReference>